<keyword evidence="1" id="KW-1133">Transmembrane helix</keyword>
<organism evidence="3">
    <name type="scientific">Blidingia minima</name>
    <dbReference type="NCBI Taxonomy" id="63414"/>
    <lineage>
        <taxon>Eukaryota</taxon>
        <taxon>Viridiplantae</taxon>
        <taxon>Chlorophyta</taxon>
        <taxon>core chlorophytes</taxon>
        <taxon>Ulvophyceae</taxon>
        <taxon>OUU clade</taxon>
        <taxon>Ulvales</taxon>
        <taxon>Ulvaceae</taxon>
        <taxon>Blidingia</taxon>
    </lineage>
</organism>
<keyword evidence="1" id="KW-0472">Membrane</keyword>
<reference evidence="3" key="1">
    <citation type="submission" date="2019-01" db="EMBL/GenBank/DDBJ databases">
        <title>Complete Chloroplast Genome of Blidingia minima.</title>
        <authorList>
            <person name="Gao D."/>
        </authorList>
    </citation>
    <scope>NUCLEOTIDE SEQUENCE</scope>
</reference>
<proteinExistence type="predicted"/>
<dbReference type="Pfam" id="PF01348">
    <property type="entry name" value="Intron_maturas2"/>
    <property type="match status" value="1"/>
</dbReference>
<dbReference type="InterPro" id="IPR024937">
    <property type="entry name" value="Domain_X"/>
</dbReference>
<sequence length="133" mass="15505">MTKTTDGFNFLGFTYKMFSSESNKLCKTIVRNKNSTTRITKRTTSRMATLTPHRNRVLNNLHLRGYCSTSGYPIGSARYAMLTEYEIVLHYSQVMRGIFNYYKHVKNLSLINYVFYILKFSLITLLIIGFQSE</sequence>
<evidence type="ECO:0000313" key="3">
    <source>
        <dbReference type="EMBL" id="QUX32885.1"/>
    </source>
</evidence>
<accession>A0A8E5N888</accession>
<dbReference type="GO" id="GO:0006397">
    <property type="term" value="P:mRNA processing"/>
    <property type="evidence" value="ECO:0007669"/>
    <property type="project" value="InterPro"/>
</dbReference>
<dbReference type="GO" id="GO:0005737">
    <property type="term" value="C:cytoplasm"/>
    <property type="evidence" value="ECO:0007669"/>
    <property type="project" value="UniProtKB-ARBA"/>
</dbReference>
<keyword evidence="1" id="KW-0812">Transmembrane</keyword>
<dbReference type="EMBL" id="MK408749">
    <property type="protein sequence ID" value="QUX32885.1"/>
    <property type="molecule type" value="Genomic_DNA"/>
</dbReference>
<gene>
    <name evidence="3" type="primary">ORF133</name>
</gene>
<feature type="domain" description="Domain X" evidence="2">
    <location>
        <begin position="56"/>
        <end position="124"/>
    </location>
</feature>
<protein>
    <recommendedName>
        <fullName evidence="2">Domain X domain-containing protein</fullName>
    </recommendedName>
</protein>
<feature type="transmembrane region" description="Helical" evidence="1">
    <location>
        <begin position="110"/>
        <end position="130"/>
    </location>
</feature>
<name>A0A8E5N888_9CHLO</name>
<keyword evidence="3" id="KW-0934">Plastid</keyword>
<dbReference type="AlphaFoldDB" id="A0A8E5N888"/>
<keyword evidence="3" id="KW-0150">Chloroplast</keyword>
<evidence type="ECO:0000256" key="1">
    <source>
        <dbReference type="SAM" id="Phobius"/>
    </source>
</evidence>
<geneLocation type="chloroplast" evidence="3"/>
<evidence type="ECO:0000259" key="2">
    <source>
        <dbReference type="Pfam" id="PF01348"/>
    </source>
</evidence>